<reference evidence="4 5" key="1">
    <citation type="submission" date="2019-03" db="EMBL/GenBank/DDBJ databases">
        <title>Single cell metagenomics reveals metabolic interactions within the superorganism composed of flagellate Streblomastix strix and complex community of Bacteroidetes bacteria on its surface.</title>
        <authorList>
            <person name="Treitli S.C."/>
            <person name="Kolisko M."/>
            <person name="Husnik F."/>
            <person name="Keeling P."/>
            <person name="Hampl V."/>
        </authorList>
    </citation>
    <scope>NUCLEOTIDE SEQUENCE [LARGE SCALE GENOMIC DNA]</scope>
    <source>
        <strain evidence="4">ST1C</strain>
    </source>
</reference>
<evidence type="ECO:0000256" key="2">
    <source>
        <dbReference type="SAM" id="MobiDB-lite"/>
    </source>
</evidence>
<dbReference type="Proteomes" id="UP000324800">
    <property type="component" value="Unassembled WGS sequence"/>
</dbReference>
<feature type="region of interest" description="Disordered" evidence="2">
    <location>
        <begin position="948"/>
        <end position="1012"/>
    </location>
</feature>
<keyword evidence="3" id="KW-0812">Transmembrane</keyword>
<comment type="caution">
    <text evidence="4">The sequence shown here is derived from an EMBL/GenBank/DDBJ whole genome shotgun (WGS) entry which is preliminary data.</text>
</comment>
<evidence type="ECO:0000256" key="1">
    <source>
        <dbReference type="SAM" id="Coils"/>
    </source>
</evidence>
<evidence type="ECO:0000313" key="5">
    <source>
        <dbReference type="Proteomes" id="UP000324800"/>
    </source>
</evidence>
<evidence type="ECO:0008006" key="6">
    <source>
        <dbReference type="Google" id="ProtNLM"/>
    </source>
</evidence>
<evidence type="ECO:0000256" key="3">
    <source>
        <dbReference type="SAM" id="Phobius"/>
    </source>
</evidence>
<keyword evidence="3" id="KW-0472">Membrane</keyword>
<feature type="compositionally biased region" description="Polar residues" evidence="2">
    <location>
        <begin position="948"/>
        <end position="977"/>
    </location>
</feature>
<accession>A0A5J4W1C8</accession>
<feature type="coiled-coil region" evidence="1">
    <location>
        <begin position="875"/>
        <end position="902"/>
    </location>
</feature>
<proteinExistence type="predicted"/>
<keyword evidence="1" id="KW-0175">Coiled coil</keyword>
<name>A0A5J4W1C8_9EUKA</name>
<gene>
    <name evidence="4" type="ORF">EZS28_016231</name>
</gene>
<organism evidence="4 5">
    <name type="scientific">Streblomastix strix</name>
    <dbReference type="NCBI Taxonomy" id="222440"/>
    <lineage>
        <taxon>Eukaryota</taxon>
        <taxon>Metamonada</taxon>
        <taxon>Preaxostyla</taxon>
        <taxon>Oxymonadida</taxon>
        <taxon>Streblomastigidae</taxon>
        <taxon>Streblomastix</taxon>
    </lineage>
</organism>
<feature type="transmembrane region" description="Helical" evidence="3">
    <location>
        <begin position="910"/>
        <end position="937"/>
    </location>
</feature>
<evidence type="ECO:0000313" key="4">
    <source>
        <dbReference type="EMBL" id="KAA6388243.1"/>
    </source>
</evidence>
<dbReference type="AlphaFoldDB" id="A0A5J4W1C8"/>
<sequence>MDQTTLSSPFTISSALLPRRFTNNPSNSITQSEIEICNGSQFRISGNIIFEYIKFTIQAGDLNLNGGAIYASFVSSNRTLEITSCSFIGCKSSNYGGAIFIEFISVGKTLLNNVSFDQCQSSDGGGIYFSNANQGEMIFRSLKSDHCESYNSGGALFAHLESGGKLTISGSCLFTDCNTTTDYYGIGGGIYASIIGENSQLIFEDSITFERCSGYYGGGIFSEIRGLGKLLVTGTFSVINCSCTAQGGGILFAIFDRSQLIMNGSCSLIDCKSDDSGGGLFIALPDPNYDIQLIGQMHFEGCTSKNGGGMYFLTEYVGQITINDISFTGCNSTSYGGGLYTNMSQGAQLTIIGKLTYTNCYSSAEYVSVIGDTYMIGGGGFYLCAFGAGTTVRITGEMEYKQCSSFGVGGGLNAYLKDSAMLEINRASFTDCLSINDGGGLYLQIMTGSQFAITGTASLVNCFSSNGGGGIGFNNEGGTVIFNPNEQILIENCNSEIIGGGIYCQFVSQGQVQINNMKFSNCKSQGAGGGIFALNANGGQLTLDNMCEFYQCQSGIGGGIYIFINSTTQSSFIIKDAFFHECKAVTNTSQSYSYSGNGGGLILAVYGDHGPSTEMIDLRGMKIYNNSADRFGYSLFVAMAKIEEFCKQGFLGEYIKGNYSDTYSDEQELVGIPVGYFGFDPISYTQIQLLQKPLEPWWRILGILKSSQVIVNVSNPNGKLIFHIEGKRMIPGYLNVKIFEFGNKLQENIDQEKKEITYQYNKNNLKSLKGTSIQSPNTLKHQTENHQQISINPNLTIKKKIHNYEKEIIYPPEDGSSFPIQVDGEIESEQTATFGMNDYKWLNYREKVYAVLISNDRNIFTGKDGIDIEEDANVVVKLEFKIEDEEEDEKQEEEEIDDDDDEQNRKEFPIIYIIVIAVMGLIIIIMIIIIIIVVIFASKKQSQVRSPPLIQQQSQVRSPPLNSDQSVSSNDIINDNGLQHHKYSKKPQSNNPTVRDSEVTVNNETDLNFDRE</sequence>
<protein>
    <recommendedName>
        <fullName evidence="6">Right handed beta helix domain-containing protein</fullName>
    </recommendedName>
</protein>
<dbReference type="EMBL" id="SNRW01004062">
    <property type="protein sequence ID" value="KAA6388243.1"/>
    <property type="molecule type" value="Genomic_DNA"/>
</dbReference>
<feature type="compositionally biased region" description="Polar residues" evidence="2">
    <location>
        <begin position="986"/>
        <end position="1006"/>
    </location>
</feature>
<keyword evidence="3" id="KW-1133">Transmembrane helix</keyword>